<dbReference type="Pfam" id="PF02374">
    <property type="entry name" value="ArsA_ATPase"/>
    <property type="match status" value="3"/>
</dbReference>
<dbReference type="Gene3D" id="3.40.50.300">
    <property type="entry name" value="P-loop containing nucleotide triphosphate hydrolases"/>
    <property type="match status" value="2"/>
</dbReference>
<dbReference type="SMART" id="SM00382">
    <property type="entry name" value="AAA"/>
    <property type="match status" value="2"/>
</dbReference>
<evidence type="ECO:0000313" key="4">
    <source>
        <dbReference type="Proteomes" id="UP000521358"/>
    </source>
</evidence>
<dbReference type="InterPro" id="IPR025723">
    <property type="entry name" value="ArsA/GET3_ATPase-like"/>
</dbReference>
<dbReference type="AlphaFoldDB" id="A0A7X6I249"/>
<proteinExistence type="inferred from homology"/>
<comment type="similarity">
    <text evidence="1">Belongs to the arsA ATPase family.</text>
</comment>
<dbReference type="InterPro" id="IPR016300">
    <property type="entry name" value="ATPase_ArsA/GET3"/>
</dbReference>
<dbReference type="Proteomes" id="UP000521358">
    <property type="component" value="Unassembled WGS sequence"/>
</dbReference>
<dbReference type="InterPro" id="IPR027417">
    <property type="entry name" value="P-loop_NTPase"/>
</dbReference>
<dbReference type="PIRSF" id="PIRSF001327">
    <property type="entry name" value="Arsenical_pump-driving_ATPase"/>
    <property type="match status" value="1"/>
</dbReference>
<protein>
    <submittedName>
        <fullName evidence="3">Arsenical pump-driving ATPase</fullName>
    </submittedName>
</protein>
<dbReference type="PANTHER" id="PTHR10803">
    <property type="entry name" value="ARSENICAL PUMP-DRIVING ATPASE ARSENITE-TRANSLOCATING ATPASE"/>
    <property type="match status" value="1"/>
</dbReference>
<evidence type="ECO:0000259" key="2">
    <source>
        <dbReference type="SMART" id="SM00382"/>
    </source>
</evidence>
<feature type="domain" description="AAA+ ATPase" evidence="2">
    <location>
        <begin position="15"/>
        <end position="236"/>
    </location>
</feature>
<dbReference type="PANTHER" id="PTHR10803:SF3">
    <property type="entry name" value="ATPASE GET3"/>
    <property type="match status" value="1"/>
</dbReference>
<reference evidence="3 4" key="1">
    <citation type="submission" date="2020-03" db="EMBL/GenBank/DDBJ databases">
        <title>Bacterial samples isolated from urine from healthy bovine heifers (Gyr breed).</title>
        <authorList>
            <person name="Giannattasio-Ferraz S."/>
            <person name="Maskeri L."/>
            <person name="Penido A."/>
            <person name="Barbosa-Stancioli E.F."/>
            <person name="Putonti C."/>
        </authorList>
    </citation>
    <scope>NUCLEOTIDE SEQUENCE [LARGE SCALE GENOMIC DNA]</scope>
    <source>
        <strain evidence="3 4">UFMG-H7</strain>
    </source>
</reference>
<name>A0A7X6I249_9ENTE</name>
<dbReference type="GO" id="GO:0015446">
    <property type="term" value="F:ATPase-coupled arsenite transmembrane transporter activity"/>
    <property type="evidence" value="ECO:0007669"/>
    <property type="project" value="InterPro"/>
</dbReference>
<comment type="caution">
    <text evidence="3">The sequence shown here is derived from an EMBL/GenBank/DDBJ whole genome shotgun (WGS) entry which is preliminary data.</text>
</comment>
<accession>A0A7X6I249</accession>
<evidence type="ECO:0000256" key="1">
    <source>
        <dbReference type="ARBA" id="ARBA00011040"/>
    </source>
</evidence>
<gene>
    <name evidence="3" type="primary">arsA</name>
    <name evidence="3" type="ORF">HED35_03415</name>
</gene>
<evidence type="ECO:0000313" key="3">
    <source>
        <dbReference type="EMBL" id="NKC67133.1"/>
    </source>
</evidence>
<dbReference type="SUPFAM" id="SSF52540">
    <property type="entry name" value="P-loop containing nucleoside triphosphate hydrolases"/>
    <property type="match status" value="2"/>
</dbReference>
<dbReference type="GO" id="GO:0005524">
    <property type="term" value="F:ATP binding"/>
    <property type="evidence" value="ECO:0007669"/>
    <property type="project" value="InterPro"/>
</dbReference>
<dbReference type="NCBIfam" id="TIGR00345">
    <property type="entry name" value="GET3_arsA_TRC40"/>
    <property type="match status" value="1"/>
</dbReference>
<dbReference type="CDD" id="cd02035">
    <property type="entry name" value="ArsA"/>
    <property type="match status" value="2"/>
</dbReference>
<sequence>MLKDVELFNPLEIDLTKYMFFTGKGGVGKTTTACATAVKLANEDKKVLLVSTDPASNLQDVFETELSNKYKPIEGISNLSVANFDPVTAADEYMESVVGPYRGVLPDSAVANMEEQLSGSCTVEIAAFNEFANLLTDKKVNTEFDYVLFDTAPTGHTLRMLQLPAAWDNYLDENTTGTSCLGQLSGLGDQQETYKQAVETLSDGTKTTLILVSRPQSASFIEASRASLELQELDINNQILVINGVLTSHDDEVSTIIYNQQQKDIRERLEHLKQFKTYQIPLRTYNVTGLDRLSSLLDKEQPKEVSNVVIKEDYSEITTLIDELDNKNIKIVFTMGKGGVGKTSIAIEIANELSQRGKKVRLATTDPADHLHLFAHNDNISISHIDEDKELEVYTNKVLEKARQNLSEDEVAYVEEDLKSPCTQEIAVFRRFAEIVDYAEQDDVVVIDTAPTGHTLLLLESSQNYAKEVKKTSGEVPESITKLLPRLQNHDETEVIMVTLPETTPVYESMRLDKDLDRAKIAHNWWIVNQSMFATHTTNELLKRRAMNEVEWIDKVSELSNGKFIVKQWEAEK</sequence>
<dbReference type="RefSeq" id="WP_167806389.1">
    <property type="nucleotide sequence ID" value="NZ_JAAVMB010000002.1"/>
</dbReference>
<dbReference type="NCBIfam" id="TIGR04291">
    <property type="entry name" value="arsen_driv_ArsA"/>
    <property type="match status" value="1"/>
</dbReference>
<dbReference type="EMBL" id="JAAVMB010000002">
    <property type="protein sequence ID" value="NKC67133.1"/>
    <property type="molecule type" value="Genomic_DNA"/>
</dbReference>
<organism evidence="3 4">
    <name type="scientific">Vagococcus fluvialis</name>
    <dbReference type="NCBI Taxonomy" id="2738"/>
    <lineage>
        <taxon>Bacteria</taxon>
        <taxon>Bacillati</taxon>
        <taxon>Bacillota</taxon>
        <taxon>Bacilli</taxon>
        <taxon>Lactobacillales</taxon>
        <taxon>Enterococcaceae</taxon>
        <taxon>Vagococcus</taxon>
    </lineage>
</organism>
<dbReference type="InterPro" id="IPR027541">
    <property type="entry name" value="Ars_ATPase"/>
</dbReference>
<dbReference type="GO" id="GO:0016887">
    <property type="term" value="F:ATP hydrolysis activity"/>
    <property type="evidence" value="ECO:0007669"/>
    <property type="project" value="InterPro"/>
</dbReference>
<feature type="domain" description="AAA+ ATPase" evidence="2">
    <location>
        <begin position="328"/>
        <end position="522"/>
    </location>
</feature>
<dbReference type="InterPro" id="IPR003593">
    <property type="entry name" value="AAA+_ATPase"/>
</dbReference>